<reference evidence="1" key="1">
    <citation type="submission" date="2021-01" db="EMBL/GenBank/DDBJ databases">
        <authorList>
            <person name="Corre E."/>
            <person name="Pelletier E."/>
            <person name="Niang G."/>
            <person name="Scheremetjew M."/>
            <person name="Finn R."/>
            <person name="Kale V."/>
            <person name="Holt S."/>
            <person name="Cochrane G."/>
            <person name="Meng A."/>
            <person name="Brown T."/>
            <person name="Cohen L."/>
        </authorList>
    </citation>
    <scope>NUCLEOTIDE SEQUENCE</scope>
    <source>
        <strain evidence="1">GSBS06</strain>
    </source>
</reference>
<dbReference type="EMBL" id="HBIN01019375">
    <property type="protein sequence ID" value="CAE0444742.1"/>
    <property type="molecule type" value="Transcribed_RNA"/>
</dbReference>
<name>A0A7S3PN87_9STRA</name>
<sequence length="137" mass="15559">MGRFDLKIESRILRSELKRPKSFVHHLKSLMTTFPECALSSKEKYDIVNSGMESGAGRIFGWCYSSVLDITNWRVVEINHGLKDACFKNLKAICRYQLLPFGATVDSAASIIDFYNVPKGFLEFSQQLSQPDGKEMN</sequence>
<proteinExistence type="predicted"/>
<protein>
    <submittedName>
        <fullName evidence="1">Uncharacterized protein</fullName>
    </submittedName>
</protein>
<organism evidence="1">
    <name type="scientific">Aplanochytrium stocchinoi</name>
    <dbReference type="NCBI Taxonomy" id="215587"/>
    <lineage>
        <taxon>Eukaryota</taxon>
        <taxon>Sar</taxon>
        <taxon>Stramenopiles</taxon>
        <taxon>Bigyra</taxon>
        <taxon>Labyrinthulomycetes</taxon>
        <taxon>Thraustochytrida</taxon>
        <taxon>Thraustochytriidae</taxon>
        <taxon>Aplanochytrium</taxon>
    </lineage>
</organism>
<gene>
    <name evidence="1" type="ORF">ASTO00021_LOCUS14783</name>
</gene>
<evidence type="ECO:0000313" key="1">
    <source>
        <dbReference type="EMBL" id="CAE0444742.1"/>
    </source>
</evidence>
<accession>A0A7S3PN87</accession>
<dbReference type="AlphaFoldDB" id="A0A7S3PN87"/>